<evidence type="ECO:0000313" key="1">
    <source>
        <dbReference type="EMBL" id="KAK2086736.1"/>
    </source>
</evidence>
<sequence>MGWVQPPAEDPTHLLELLDCEVSQVRFRGLATCDRRTSAALTLLSLASHSHTMALTRDSEWLLEVQKGIAVLPPGSGAIAGNPLDVDLELLKAGRVTLSTGKDTQTHLRPEERGQ</sequence>
<protein>
    <submittedName>
        <fullName evidence="1">Uncharacterized protein</fullName>
    </submittedName>
</protein>
<accession>A0ABQ9TQ19</accession>
<keyword evidence="2" id="KW-1185">Reference proteome</keyword>
<organism evidence="1 2">
    <name type="scientific">Saguinus oedipus</name>
    <name type="common">Cotton-top tamarin</name>
    <name type="synonym">Oedipomidas oedipus</name>
    <dbReference type="NCBI Taxonomy" id="9490"/>
    <lineage>
        <taxon>Eukaryota</taxon>
        <taxon>Metazoa</taxon>
        <taxon>Chordata</taxon>
        <taxon>Craniata</taxon>
        <taxon>Vertebrata</taxon>
        <taxon>Euteleostomi</taxon>
        <taxon>Mammalia</taxon>
        <taxon>Eutheria</taxon>
        <taxon>Euarchontoglires</taxon>
        <taxon>Primates</taxon>
        <taxon>Haplorrhini</taxon>
        <taxon>Platyrrhini</taxon>
        <taxon>Cebidae</taxon>
        <taxon>Callitrichinae</taxon>
        <taxon>Saguinus</taxon>
    </lineage>
</organism>
<comment type="caution">
    <text evidence="1">The sequence shown here is derived from an EMBL/GenBank/DDBJ whole genome shotgun (WGS) entry which is preliminary data.</text>
</comment>
<name>A0ABQ9TQ19_SAGOE</name>
<dbReference type="InterPro" id="IPR024083">
    <property type="entry name" value="Fumarase/histidase_N"/>
</dbReference>
<dbReference type="Proteomes" id="UP001266305">
    <property type="component" value="Unassembled WGS sequence"/>
</dbReference>
<dbReference type="Gene3D" id="1.10.275.10">
    <property type="entry name" value="Fumarase/aspartase (N-terminal domain)"/>
    <property type="match status" value="1"/>
</dbReference>
<dbReference type="EMBL" id="JASSZA010000020">
    <property type="protein sequence ID" value="KAK2086736.1"/>
    <property type="molecule type" value="Genomic_DNA"/>
</dbReference>
<reference evidence="1 2" key="1">
    <citation type="submission" date="2023-05" db="EMBL/GenBank/DDBJ databases">
        <title>B98-5 Cell Line De Novo Hybrid Assembly: An Optical Mapping Approach.</title>
        <authorList>
            <person name="Kananen K."/>
            <person name="Auerbach J.A."/>
            <person name="Kautto E."/>
            <person name="Blachly J.S."/>
        </authorList>
    </citation>
    <scope>NUCLEOTIDE SEQUENCE [LARGE SCALE GENOMIC DNA]</scope>
    <source>
        <strain evidence="1">B95-8</strain>
        <tissue evidence="1">Cell line</tissue>
    </source>
</reference>
<proteinExistence type="predicted"/>
<evidence type="ECO:0000313" key="2">
    <source>
        <dbReference type="Proteomes" id="UP001266305"/>
    </source>
</evidence>
<gene>
    <name evidence="1" type="ORF">P7K49_036161</name>
</gene>
<dbReference type="Gene3D" id="1.20.200.10">
    <property type="entry name" value="Fumarase/aspartase (Central domain)"/>
    <property type="match status" value="1"/>
</dbReference>